<dbReference type="PROSITE" id="PS50109">
    <property type="entry name" value="HIS_KIN"/>
    <property type="match status" value="1"/>
</dbReference>
<dbReference type="PANTHER" id="PTHR43065:SF46">
    <property type="entry name" value="C4-DICARBOXYLATE TRANSPORT SENSOR PROTEIN DCTB"/>
    <property type="match status" value="1"/>
</dbReference>
<organism evidence="16 17">
    <name type="scientific">Paenibacillus phytorum</name>
    <dbReference type="NCBI Taxonomy" id="2654977"/>
    <lineage>
        <taxon>Bacteria</taxon>
        <taxon>Bacillati</taxon>
        <taxon>Bacillota</taxon>
        <taxon>Bacilli</taxon>
        <taxon>Bacillales</taxon>
        <taxon>Paenibacillaceae</taxon>
        <taxon>Paenibacillus</taxon>
    </lineage>
</organism>
<dbReference type="CDD" id="cd00082">
    <property type="entry name" value="HisKA"/>
    <property type="match status" value="1"/>
</dbReference>
<dbReference type="PANTHER" id="PTHR43065">
    <property type="entry name" value="SENSOR HISTIDINE KINASE"/>
    <property type="match status" value="1"/>
</dbReference>
<dbReference type="SUPFAM" id="SSF47384">
    <property type="entry name" value="Homodimeric domain of signal transducing histidine kinase"/>
    <property type="match status" value="1"/>
</dbReference>
<evidence type="ECO:0000256" key="11">
    <source>
        <dbReference type="ARBA" id="ARBA00022989"/>
    </source>
</evidence>
<dbReference type="SMART" id="SM00388">
    <property type="entry name" value="HisKA"/>
    <property type="match status" value="1"/>
</dbReference>
<keyword evidence="17" id="KW-1185">Reference proteome</keyword>
<feature type="transmembrane region" description="Helical" evidence="14">
    <location>
        <begin position="98"/>
        <end position="121"/>
    </location>
</feature>
<dbReference type="Pfam" id="PF00512">
    <property type="entry name" value="HisKA"/>
    <property type="match status" value="1"/>
</dbReference>
<evidence type="ECO:0000256" key="14">
    <source>
        <dbReference type="SAM" id="Phobius"/>
    </source>
</evidence>
<protein>
    <recommendedName>
        <fullName evidence="3">histidine kinase</fullName>
        <ecNumber evidence="3">2.7.13.3</ecNumber>
    </recommendedName>
</protein>
<dbReference type="EMBL" id="WHOA01000014">
    <property type="protein sequence ID" value="NOU70320.1"/>
    <property type="molecule type" value="Genomic_DNA"/>
</dbReference>
<feature type="transmembrane region" description="Helical" evidence="14">
    <location>
        <begin position="63"/>
        <end position="86"/>
    </location>
</feature>
<dbReference type="SMART" id="SM00387">
    <property type="entry name" value="HATPase_c"/>
    <property type="match status" value="1"/>
</dbReference>
<evidence type="ECO:0000256" key="9">
    <source>
        <dbReference type="ARBA" id="ARBA00022777"/>
    </source>
</evidence>
<feature type="transmembrane region" description="Helical" evidence="14">
    <location>
        <begin position="34"/>
        <end position="51"/>
    </location>
</feature>
<evidence type="ECO:0000256" key="3">
    <source>
        <dbReference type="ARBA" id="ARBA00012438"/>
    </source>
</evidence>
<evidence type="ECO:0000313" key="17">
    <source>
        <dbReference type="Proteomes" id="UP000616779"/>
    </source>
</evidence>
<evidence type="ECO:0000256" key="2">
    <source>
        <dbReference type="ARBA" id="ARBA00004651"/>
    </source>
</evidence>
<keyword evidence="9" id="KW-0418">Kinase</keyword>
<keyword evidence="7 14" id="KW-0812">Transmembrane</keyword>
<keyword evidence="11 14" id="KW-1133">Transmembrane helix</keyword>
<feature type="transmembrane region" description="Helical" evidence="14">
    <location>
        <begin position="157"/>
        <end position="179"/>
    </location>
</feature>
<dbReference type="Gene3D" id="3.30.565.10">
    <property type="entry name" value="Histidine kinase-like ATPase, C-terminal domain"/>
    <property type="match status" value="1"/>
</dbReference>
<dbReference type="InterPro" id="IPR036097">
    <property type="entry name" value="HisK_dim/P_sf"/>
</dbReference>
<comment type="subcellular location">
    <subcellularLocation>
        <location evidence="2">Cell membrane</location>
        <topology evidence="2">Multi-pass membrane protein</topology>
    </subcellularLocation>
</comment>
<keyword evidence="8" id="KW-0547">Nucleotide-binding</keyword>
<dbReference type="Pfam" id="PF07694">
    <property type="entry name" value="5TM-5TMR_LYT"/>
    <property type="match status" value="1"/>
</dbReference>
<keyword evidence="4" id="KW-1003">Cell membrane</keyword>
<feature type="domain" description="Histidine kinase" evidence="15">
    <location>
        <begin position="238"/>
        <end position="445"/>
    </location>
</feature>
<feature type="transmembrane region" description="Helical" evidence="14">
    <location>
        <begin position="127"/>
        <end position="145"/>
    </location>
</feature>
<feature type="transmembrane region" description="Helical" evidence="14">
    <location>
        <begin position="191"/>
        <end position="210"/>
    </location>
</feature>
<evidence type="ECO:0000256" key="8">
    <source>
        <dbReference type="ARBA" id="ARBA00022741"/>
    </source>
</evidence>
<name>A0ABX1XP60_9BACL</name>
<dbReference type="InterPro" id="IPR011620">
    <property type="entry name" value="Sig_transdc_His_kinase_LytS_TM"/>
</dbReference>
<evidence type="ECO:0000313" key="16">
    <source>
        <dbReference type="EMBL" id="NOU70320.1"/>
    </source>
</evidence>
<evidence type="ECO:0000259" key="15">
    <source>
        <dbReference type="PROSITE" id="PS50109"/>
    </source>
</evidence>
<dbReference type="SUPFAM" id="SSF55874">
    <property type="entry name" value="ATPase domain of HSP90 chaperone/DNA topoisomerase II/histidine kinase"/>
    <property type="match status" value="1"/>
</dbReference>
<reference evidence="16 17" key="1">
    <citation type="submission" date="2019-10" db="EMBL/GenBank/DDBJ databases">
        <title>Description of Paenibacillus terrestris sp. nov.</title>
        <authorList>
            <person name="Carlier A."/>
            <person name="Qi S."/>
        </authorList>
    </citation>
    <scope>NUCLEOTIDE SEQUENCE [LARGE SCALE GENOMIC DNA]</scope>
    <source>
        <strain evidence="16 17">LMG 31458</strain>
    </source>
</reference>
<evidence type="ECO:0000256" key="12">
    <source>
        <dbReference type="ARBA" id="ARBA00023012"/>
    </source>
</evidence>
<dbReference type="InterPro" id="IPR005467">
    <property type="entry name" value="His_kinase_dom"/>
</dbReference>
<dbReference type="Proteomes" id="UP000616779">
    <property type="component" value="Unassembled WGS sequence"/>
</dbReference>
<gene>
    <name evidence="16" type="ORF">GC098_02520</name>
</gene>
<keyword evidence="12" id="KW-0902">Two-component regulatory system</keyword>
<evidence type="ECO:0000256" key="13">
    <source>
        <dbReference type="ARBA" id="ARBA00023136"/>
    </source>
</evidence>
<feature type="transmembrane region" description="Helical" evidence="14">
    <location>
        <begin position="6"/>
        <end position="27"/>
    </location>
</feature>
<dbReference type="EC" id="2.7.13.3" evidence="3"/>
<comment type="catalytic activity">
    <reaction evidence="1">
        <text>ATP + protein L-histidine = ADP + protein N-phospho-L-histidine.</text>
        <dbReference type="EC" id="2.7.13.3"/>
    </reaction>
</comment>
<keyword evidence="13 14" id="KW-0472">Membrane</keyword>
<dbReference type="InterPro" id="IPR003594">
    <property type="entry name" value="HATPase_dom"/>
</dbReference>
<dbReference type="Pfam" id="PF02518">
    <property type="entry name" value="HATPase_c"/>
    <property type="match status" value="1"/>
</dbReference>
<dbReference type="PRINTS" id="PR00344">
    <property type="entry name" value="BCTRLSENSOR"/>
</dbReference>
<evidence type="ECO:0000256" key="10">
    <source>
        <dbReference type="ARBA" id="ARBA00022840"/>
    </source>
</evidence>
<comment type="caution">
    <text evidence="16">The sequence shown here is derived from an EMBL/GenBank/DDBJ whole genome shotgun (WGS) entry which is preliminary data.</text>
</comment>
<proteinExistence type="predicted"/>
<keyword evidence="6" id="KW-0808">Transferase</keyword>
<sequence length="448" mass="50521">MEVVFFIVSASCLVVLLCVWTLLGGCMFNNVRDLLFNLFIVFLPVIIYPYLMKTDRENGYTRIIIAVVFSFTLVATMTFPVVLNGLNFDLRAVALSIGSLYGGVYVSLFLYAVVVVYRFIIDSPNQMAYIIAFLPTFLVIIWFVIRFQRLSLIQKMISSILVYASIRLISLTVYSYLIGNMSTLFNTNYPVFYGVIIVQCSISGVFVYVLETFKRNARLRGEIIRSEKMKIVSDIAASVAHEVRNPLTSVRGFIQLMGKDDLTTSNRQYYQKICLEELDRAEHIISDYLTFAKPEPEKIEVIEMKNEIDYVANVLTSYANYQNVQIIIQIEQDELLILGDKNKLRQALINIGKNSIEAMPEGGNLTFTAHSINGHVVISVGDTGIGMTKEQMNRLGTPYYSTKDKGTGLGTMVSFSIIRKMQGKIEVKSELAKGTTYMITIARLNASK</sequence>
<keyword evidence="5" id="KW-0597">Phosphoprotein</keyword>
<evidence type="ECO:0000256" key="5">
    <source>
        <dbReference type="ARBA" id="ARBA00022553"/>
    </source>
</evidence>
<dbReference type="Gene3D" id="1.10.287.130">
    <property type="match status" value="1"/>
</dbReference>
<dbReference type="InterPro" id="IPR003661">
    <property type="entry name" value="HisK_dim/P_dom"/>
</dbReference>
<dbReference type="InterPro" id="IPR004358">
    <property type="entry name" value="Sig_transdc_His_kin-like_C"/>
</dbReference>
<keyword evidence="10" id="KW-0067">ATP-binding</keyword>
<accession>A0ABX1XP60</accession>
<evidence type="ECO:0000256" key="4">
    <source>
        <dbReference type="ARBA" id="ARBA00022475"/>
    </source>
</evidence>
<evidence type="ECO:0000256" key="6">
    <source>
        <dbReference type="ARBA" id="ARBA00022679"/>
    </source>
</evidence>
<evidence type="ECO:0000256" key="1">
    <source>
        <dbReference type="ARBA" id="ARBA00000085"/>
    </source>
</evidence>
<evidence type="ECO:0000256" key="7">
    <source>
        <dbReference type="ARBA" id="ARBA00022692"/>
    </source>
</evidence>
<dbReference type="InterPro" id="IPR036890">
    <property type="entry name" value="HATPase_C_sf"/>
</dbReference>